<keyword evidence="2" id="KW-1185">Reference proteome</keyword>
<evidence type="ECO:0000313" key="2">
    <source>
        <dbReference type="Proteomes" id="UP001060085"/>
    </source>
</evidence>
<dbReference type="EMBL" id="CM044702">
    <property type="protein sequence ID" value="KAI5677025.1"/>
    <property type="molecule type" value="Genomic_DNA"/>
</dbReference>
<reference evidence="2" key="1">
    <citation type="journal article" date="2023" name="Nat. Plants">
        <title>Single-cell RNA sequencing provides a high-resolution roadmap for understanding the multicellular compartmentation of specialized metabolism.</title>
        <authorList>
            <person name="Sun S."/>
            <person name="Shen X."/>
            <person name="Li Y."/>
            <person name="Li Y."/>
            <person name="Wang S."/>
            <person name="Li R."/>
            <person name="Zhang H."/>
            <person name="Shen G."/>
            <person name="Guo B."/>
            <person name="Wei J."/>
            <person name="Xu J."/>
            <person name="St-Pierre B."/>
            <person name="Chen S."/>
            <person name="Sun C."/>
        </authorList>
    </citation>
    <scope>NUCLEOTIDE SEQUENCE [LARGE SCALE GENOMIC DNA]</scope>
</reference>
<organism evidence="1 2">
    <name type="scientific">Catharanthus roseus</name>
    <name type="common">Madagascar periwinkle</name>
    <name type="synonym">Vinca rosea</name>
    <dbReference type="NCBI Taxonomy" id="4058"/>
    <lineage>
        <taxon>Eukaryota</taxon>
        <taxon>Viridiplantae</taxon>
        <taxon>Streptophyta</taxon>
        <taxon>Embryophyta</taxon>
        <taxon>Tracheophyta</taxon>
        <taxon>Spermatophyta</taxon>
        <taxon>Magnoliopsida</taxon>
        <taxon>eudicotyledons</taxon>
        <taxon>Gunneridae</taxon>
        <taxon>Pentapetalae</taxon>
        <taxon>asterids</taxon>
        <taxon>lamiids</taxon>
        <taxon>Gentianales</taxon>
        <taxon>Apocynaceae</taxon>
        <taxon>Rauvolfioideae</taxon>
        <taxon>Vinceae</taxon>
        <taxon>Catharanthinae</taxon>
        <taxon>Catharanthus</taxon>
    </lineage>
</organism>
<dbReference type="Proteomes" id="UP001060085">
    <property type="component" value="Linkage Group LG02"/>
</dbReference>
<proteinExistence type="predicted"/>
<accession>A0ACC0BWM8</accession>
<name>A0ACC0BWM8_CATRO</name>
<evidence type="ECO:0000313" key="1">
    <source>
        <dbReference type="EMBL" id="KAI5677025.1"/>
    </source>
</evidence>
<protein>
    <submittedName>
        <fullName evidence="1">Uncharacterized protein</fullName>
    </submittedName>
</protein>
<gene>
    <name evidence="1" type="ORF">M9H77_07975</name>
</gene>
<comment type="caution">
    <text evidence="1">The sequence shown here is derived from an EMBL/GenBank/DDBJ whole genome shotgun (WGS) entry which is preliminary data.</text>
</comment>
<sequence length="181" mass="20157">MGFGSRYYLGNKHHICIQIIIVVKKNLFVHRASSEGIDGFKLERVDPLKEGRRTVEDLAQSVYVDTALCSAMGLAALWRARRGLKLSLVSRGTHIPYSAAVDLVAGSGYLKFFFLSSKRCDLSGDPSISCPPIETPSIYVLVFFSLIAKIIFFAARDCRDLFIVFFSCYLIFGKNIGVVFV</sequence>